<keyword evidence="2" id="KW-1185">Reference proteome</keyword>
<protein>
    <submittedName>
        <fullName evidence="1">Uncharacterized protein</fullName>
    </submittedName>
</protein>
<evidence type="ECO:0000313" key="1">
    <source>
        <dbReference type="EMBL" id="MCY1719451.1"/>
    </source>
</evidence>
<dbReference type="EMBL" id="JAPOHD010000007">
    <property type="protein sequence ID" value="MCY1719451.1"/>
    <property type="molecule type" value="Genomic_DNA"/>
</dbReference>
<reference evidence="1" key="1">
    <citation type="submission" date="2022-11" db="EMBL/GenBank/DDBJ databases">
        <title>Marilongibacter aestuarii gen. nov., sp. nov., isolated from tidal flat sediment.</title>
        <authorList>
            <person name="Jiayan W."/>
        </authorList>
    </citation>
    <scope>NUCLEOTIDE SEQUENCE</scope>
    <source>
        <strain evidence="1">Z1-6</strain>
    </source>
</reference>
<gene>
    <name evidence="1" type="ORF">OU798_03810</name>
</gene>
<comment type="caution">
    <text evidence="1">The sequence shown here is derived from an EMBL/GenBank/DDBJ whole genome shotgun (WGS) entry which is preliminary data.</text>
</comment>
<dbReference type="RefSeq" id="WP_343331788.1">
    <property type="nucleotide sequence ID" value="NZ_JAPOHD010000007.1"/>
</dbReference>
<dbReference type="AlphaFoldDB" id="A0A9X3F2P2"/>
<proteinExistence type="predicted"/>
<accession>A0A9X3F2P2</accession>
<organism evidence="1 2">
    <name type="scientific">Draconibacterium aestuarii</name>
    <dbReference type="NCBI Taxonomy" id="2998507"/>
    <lineage>
        <taxon>Bacteria</taxon>
        <taxon>Pseudomonadati</taxon>
        <taxon>Bacteroidota</taxon>
        <taxon>Bacteroidia</taxon>
        <taxon>Marinilabiliales</taxon>
        <taxon>Prolixibacteraceae</taxon>
        <taxon>Draconibacterium</taxon>
    </lineage>
</organism>
<name>A0A9X3F2P2_9BACT</name>
<dbReference type="Proteomes" id="UP001145087">
    <property type="component" value="Unassembled WGS sequence"/>
</dbReference>
<sequence length="61" mass="7038">MSVTEKWKTIEPYWEKSSNTACNKVVLLSIKELFGIDRLDANSVEELSARIREAYKPNTFS</sequence>
<evidence type="ECO:0000313" key="2">
    <source>
        <dbReference type="Proteomes" id="UP001145087"/>
    </source>
</evidence>